<dbReference type="InterPro" id="IPR032675">
    <property type="entry name" value="LRR_dom_sf"/>
</dbReference>
<evidence type="ECO:0000313" key="15">
    <source>
        <dbReference type="Proteomes" id="UP001064489"/>
    </source>
</evidence>
<evidence type="ECO:0000256" key="4">
    <source>
        <dbReference type="ARBA" id="ARBA00022614"/>
    </source>
</evidence>
<keyword evidence="3" id="KW-1003">Cell membrane</keyword>
<dbReference type="InterPro" id="IPR003591">
    <property type="entry name" value="Leu-rich_rpt_typical-subtyp"/>
</dbReference>
<dbReference type="InterPro" id="IPR001611">
    <property type="entry name" value="Leu-rich_rpt"/>
</dbReference>
<keyword evidence="9 13" id="KW-0472">Membrane</keyword>
<dbReference type="EMBL" id="JAJSOW010000004">
    <property type="protein sequence ID" value="KAI9192743.1"/>
    <property type="molecule type" value="Genomic_DNA"/>
</dbReference>
<dbReference type="SUPFAM" id="SSF52047">
    <property type="entry name" value="RNI-like"/>
    <property type="match status" value="1"/>
</dbReference>
<dbReference type="PANTHER" id="PTHR48062">
    <property type="entry name" value="RECEPTOR-LIKE PROTEIN 14"/>
    <property type="match status" value="1"/>
</dbReference>
<evidence type="ECO:0000256" key="1">
    <source>
        <dbReference type="ARBA" id="ARBA00004251"/>
    </source>
</evidence>
<reference evidence="14" key="2">
    <citation type="submission" date="2023-02" db="EMBL/GenBank/DDBJ databases">
        <authorList>
            <person name="Swenson N.G."/>
            <person name="Wegrzyn J.L."/>
            <person name="Mcevoy S.L."/>
        </authorList>
    </citation>
    <scope>NUCLEOTIDE SEQUENCE</scope>
    <source>
        <strain evidence="14">91603</strain>
        <tissue evidence="14">Leaf</tissue>
    </source>
</reference>
<dbReference type="PANTHER" id="PTHR48062:SF21">
    <property type="entry name" value="RECEPTOR-LIKE PROTEIN 12"/>
    <property type="match status" value="1"/>
</dbReference>
<evidence type="ECO:0000256" key="5">
    <source>
        <dbReference type="ARBA" id="ARBA00022692"/>
    </source>
</evidence>
<feature type="transmembrane region" description="Helical" evidence="13">
    <location>
        <begin position="669"/>
        <end position="686"/>
    </location>
</feature>
<keyword evidence="11" id="KW-0325">Glycoprotein</keyword>
<comment type="caution">
    <text evidence="14">The sequence shown here is derived from an EMBL/GenBank/DDBJ whole genome shotgun (WGS) entry which is preliminary data.</text>
</comment>
<keyword evidence="6" id="KW-0732">Signal</keyword>
<evidence type="ECO:0000256" key="2">
    <source>
        <dbReference type="ARBA" id="ARBA00009592"/>
    </source>
</evidence>
<dbReference type="PRINTS" id="PR00019">
    <property type="entry name" value="LEURICHRPT"/>
</dbReference>
<dbReference type="FunFam" id="3.80.10.10:FF:000095">
    <property type="entry name" value="LRR receptor-like serine/threonine-protein kinase GSO1"/>
    <property type="match status" value="1"/>
</dbReference>
<feature type="transmembrane region" description="Helical" evidence="13">
    <location>
        <begin position="640"/>
        <end position="662"/>
    </location>
</feature>
<sequence length="695" mass="78167">MNASGFPSDIETWHSKEGENHRGYARKVLSDYLQTLLAHLGGNCTCTKCSKISIRDKPPHTNETNRTQPYADVGDDEDLPSLRFVHQDDRILAVIRDCVTFPKFLYHQHDLNDVVLSHNNLTGEFPNWLLDNNTNLYGLVLVNNSLTGPLHLPTHSHQNLRFLDISKNFFTGNIPIQVGAYLPMLWSLNTSSNDFDGRIPSSIGDMNSLETLDLSYNKLSGEIPEHLTKSCINLQFLVLSNNSLEGQIFSAANFSLVSLSRLQLDGNHFIGKIPECLSNSSYLEGLYLSDNRLSGRIPNWLGNMSELVDLIMPNNHLQGPIPPEFCLLQNLQVLNLAENNISGNLPSRFSPPQIQQVHLSRNKLKGWLKDALFNSSSLVTLDLGYNRFNGGIPNWIGRLSNLSCLILTHNNLEGEVPHLLCHLERLRLIDLSHNNLSGQIPPCLDMTALHGDYHVAFNTTSSNAGAPGATPMRKEETIEFTTKNISYSYQGRVLTYMSGVDLSCNKLTGEIPHQIGNLTRIHTLNLSYNNLNGSIPSTFSNLEQIESLDLSHNNLNGKIPPQIIELHYINFFSVAYNNLSGKTPDRKDQFGTFEESSYQGNPLLCGLPLPKCCDANCSPALAPKASTDIEEDNNFMDMDIFYISFTASYIVVVLAIAIILYVNPYWRRTWFYLVETWMTSFYYFIIDHLPKGFRH</sequence>
<dbReference type="SMART" id="SM00369">
    <property type="entry name" value="LRR_TYP"/>
    <property type="match status" value="7"/>
</dbReference>
<protein>
    <submittedName>
        <fullName evidence="14">Uncharacterized protein</fullName>
    </submittedName>
</protein>
<evidence type="ECO:0000256" key="7">
    <source>
        <dbReference type="ARBA" id="ARBA00022737"/>
    </source>
</evidence>
<evidence type="ECO:0000256" key="12">
    <source>
        <dbReference type="SAM" id="MobiDB-lite"/>
    </source>
</evidence>
<evidence type="ECO:0000256" key="10">
    <source>
        <dbReference type="ARBA" id="ARBA00023170"/>
    </source>
</evidence>
<dbReference type="Gene3D" id="3.80.10.10">
    <property type="entry name" value="Ribonuclease Inhibitor"/>
    <property type="match status" value="3"/>
</dbReference>
<evidence type="ECO:0000256" key="13">
    <source>
        <dbReference type="SAM" id="Phobius"/>
    </source>
</evidence>
<keyword evidence="15" id="KW-1185">Reference proteome</keyword>
<proteinExistence type="inferred from homology"/>
<dbReference type="Pfam" id="PF13855">
    <property type="entry name" value="LRR_8"/>
    <property type="match status" value="2"/>
</dbReference>
<dbReference type="FunFam" id="3.80.10.10:FF:000383">
    <property type="entry name" value="Leucine-rich repeat receptor protein kinase EMS1"/>
    <property type="match status" value="1"/>
</dbReference>
<evidence type="ECO:0000256" key="8">
    <source>
        <dbReference type="ARBA" id="ARBA00022989"/>
    </source>
</evidence>
<dbReference type="GO" id="GO:0005886">
    <property type="term" value="C:plasma membrane"/>
    <property type="evidence" value="ECO:0007669"/>
    <property type="project" value="UniProtKB-SubCell"/>
</dbReference>
<dbReference type="FunFam" id="3.80.10.10:FF:000111">
    <property type="entry name" value="LRR receptor-like serine/threonine-protein kinase ERECTA"/>
    <property type="match status" value="1"/>
</dbReference>
<name>A0AAD5JBM6_ACENE</name>
<comment type="similarity">
    <text evidence="2">Belongs to the RLP family.</text>
</comment>
<keyword evidence="4" id="KW-0433">Leucine-rich repeat</keyword>
<evidence type="ECO:0000256" key="11">
    <source>
        <dbReference type="ARBA" id="ARBA00023180"/>
    </source>
</evidence>
<evidence type="ECO:0000256" key="6">
    <source>
        <dbReference type="ARBA" id="ARBA00022729"/>
    </source>
</evidence>
<dbReference type="PROSITE" id="PS51450">
    <property type="entry name" value="LRR"/>
    <property type="match status" value="1"/>
</dbReference>
<dbReference type="InterPro" id="IPR051502">
    <property type="entry name" value="RLP_Defense_Trigger"/>
</dbReference>
<evidence type="ECO:0000256" key="9">
    <source>
        <dbReference type="ARBA" id="ARBA00023136"/>
    </source>
</evidence>
<evidence type="ECO:0000313" key="14">
    <source>
        <dbReference type="EMBL" id="KAI9192743.1"/>
    </source>
</evidence>
<dbReference type="Pfam" id="PF00560">
    <property type="entry name" value="LRR_1"/>
    <property type="match status" value="4"/>
</dbReference>
<keyword evidence="10" id="KW-0675">Receptor</keyword>
<feature type="region of interest" description="Disordered" evidence="12">
    <location>
        <begin position="55"/>
        <end position="74"/>
    </location>
</feature>
<gene>
    <name evidence="14" type="ORF">LWI28_027288</name>
</gene>
<dbReference type="AlphaFoldDB" id="A0AAD5JBM6"/>
<evidence type="ECO:0000256" key="3">
    <source>
        <dbReference type="ARBA" id="ARBA00022475"/>
    </source>
</evidence>
<reference evidence="14" key="1">
    <citation type="journal article" date="2022" name="Plant J.">
        <title>Strategies of tolerance reflected in two North American maple genomes.</title>
        <authorList>
            <person name="McEvoy S.L."/>
            <person name="Sezen U.U."/>
            <person name="Trouern-Trend A."/>
            <person name="McMahon S.M."/>
            <person name="Schaberg P.G."/>
            <person name="Yang J."/>
            <person name="Wegrzyn J.L."/>
            <person name="Swenson N.G."/>
        </authorList>
    </citation>
    <scope>NUCLEOTIDE SEQUENCE</scope>
    <source>
        <strain evidence="14">91603</strain>
    </source>
</reference>
<keyword evidence="5 13" id="KW-0812">Transmembrane</keyword>
<accession>A0AAD5JBM6</accession>
<keyword evidence="7" id="KW-0677">Repeat</keyword>
<keyword evidence="8 13" id="KW-1133">Transmembrane helix</keyword>
<dbReference type="Proteomes" id="UP001064489">
    <property type="component" value="Chromosome 6"/>
</dbReference>
<organism evidence="14 15">
    <name type="scientific">Acer negundo</name>
    <name type="common">Box elder</name>
    <dbReference type="NCBI Taxonomy" id="4023"/>
    <lineage>
        <taxon>Eukaryota</taxon>
        <taxon>Viridiplantae</taxon>
        <taxon>Streptophyta</taxon>
        <taxon>Embryophyta</taxon>
        <taxon>Tracheophyta</taxon>
        <taxon>Spermatophyta</taxon>
        <taxon>Magnoliopsida</taxon>
        <taxon>eudicotyledons</taxon>
        <taxon>Gunneridae</taxon>
        <taxon>Pentapetalae</taxon>
        <taxon>rosids</taxon>
        <taxon>malvids</taxon>
        <taxon>Sapindales</taxon>
        <taxon>Sapindaceae</taxon>
        <taxon>Hippocastanoideae</taxon>
        <taxon>Acereae</taxon>
        <taxon>Acer</taxon>
    </lineage>
</organism>
<comment type="subcellular location">
    <subcellularLocation>
        <location evidence="1">Cell membrane</location>
        <topology evidence="1">Single-pass type I membrane protein</topology>
    </subcellularLocation>
</comment>